<comment type="caution">
    <text evidence="2">Lacks conserved residue(s) required for the propagation of feature annotation.</text>
</comment>
<dbReference type="EMBL" id="JADFUA010000011">
    <property type="protein sequence ID" value="MBE9610581.1"/>
    <property type="molecule type" value="Genomic_DNA"/>
</dbReference>
<comment type="caution">
    <text evidence="4">The sequence shown here is derived from an EMBL/GenBank/DDBJ whole genome shotgun (WGS) entry which is preliminary data.</text>
</comment>
<evidence type="ECO:0000256" key="1">
    <source>
        <dbReference type="ARBA" id="ARBA00023098"/>
    </source>
</evidence>
<dbReference type="AlphaFoldDB" id="A0A8J7FU20"/>
<evidence type="ECO:0000259" key="3">
    <source>
        <dbReference type="PROSITE" id="PS51635"/>
    </source>
</evidence>
<keyword evidence="1 2" id="KW-0443">Lipid metabolism</keyword>
<feature type="active site" description="Nucleophile" evidence="2">
    <location>
        <position position="48"/>
    </location>
</feature>
<dbReference type="Gene3D" id="3.40.1090.10">
    <property type="entry name" value="Cytosolic phospholipase A2 catalytic domain"/>
    <property type="match status" value="2"/>
</dbReference>
<dbReference type="Proteomes" id="UP000604481">
    <property type="component" value="Unassembled WGS sequence"/>
</dbReference>
<protein>
    <submittedName>
        <fullName evidence="4">Patatin-like phospholipase family protein</fullName>
    </submittedName>
</protein>
<keyword evidence="2" id="KW-0442">Lipid degradation</keyword>
<sequence length="369" mass="41308">MPTKQRRKIAIACQGGGSQTAFTAGALEALFEHHVQDDFQIVSLSGTSGGALCATLLWYALMKGDANPTGRLMAFWRDNMAQTPAEQQFNHQIIESLRATSKGHLPHFNISPSDPLAQWLMSLSTSALRPEFTDFPLLLRKHFDFDELLRWGAQPDAPALLLGAAEVLSGKLRKFNSRDEPIRIEHLLSSCAVPNIFPAVEFEGFAYWDGLFSDNPPVNELVRPKFVGDKNVPDELWIIKINPTGCDEIPQSAEAISDRRNEMVGNVSLFQQLDTLAWLNDLILHDAFRPEVLAKFDIRQPVLIPKCYVDQPDAPYTIPFIEMSAELTHTLDYESKLDRSPENLGKLMADGRKQASAFLTQRRKAVHAK</sequence>
<keyword evidence="2" id="KW-0378">Hydrolase</keyword>
<dbReference type="RefSeq" id="WP_194117131.1">
    <property type="nucleotide sequence ID" value="NZ_JADFUA010000011.1"/>
</dbReference>
<accession>A0A8J7FU20</accession>
<evidence type="ECO:0000313" key="5">
    <source>
        <dbReference type="Proteomes" id="UP000604481"/>
    </source>
</evidence>
<dbReference type="Pfam" id="PF01734">
    <property type="entry name" value="Patatin"/>
    <property type="match status" value="1"/>
</dbReference>
<dbReference type="PROSITE" id="PS51635">
    <property type="entry name" value="PNPLA"/>
    <property type="match status" value="1"/>
</dbReference>
<feature type="domain" description="PNPLA" evidence="3">
    <location>
        <begin position="11"/>
        <end position="222"/>
    </location>
</feature>
<reference evidence="4 5" key="1">
    <citation type="submission" date="2020-10" db="EMBL/GenBank/DDBJ databases">
        <title>The genome sequence of Chitinilyticum litopenaei 4Y14.</title>
        <authorList>
            <person name="Liu Y."/>
        </authorList>
    </citation>
    <scope>NUCLEOTIDE SEQUENCE [LARGE SCALE GENOMIC DNA]</scope>
    <source>
        <strain evidence="4 5">4Y14</strain>
    </source>
</reference>
<evidence type="ECO:0000256" key="2">
    <source>
        <dbReference type="PROSITE-ProRule" id="PRU01161"/>
    </source>
</evidence>
<gene>
    <name evidence="4" type="ORF">INR99_14670</name>
</gene>
<evidence type="ECO:0000313" key="4">
    <source>
        <dbReference type="EMBL" id="MBE9610581.1"/>
    </source>
</evidence>
<proteinExistence type="predicted"/>
<name>A0A8J7FU20_9NEIS</name>
<dbReference type="InterPro" id="IPR016035">
    <property type="entry name" value="Acyl_Trfase/lysoPLipase"/>
</dbReference>
<dbReference type="InterPro" id="IPR002641">
    <property type="entry name" value="PNPLA_dom"/>
</dbReference>
<dbReference type="GO" id="GO:0016787">
    <property type="term" value="F:hydrolase activity"/>
    <property type="evidence" value="ECO:0007669"/>
    <property type="project" value="UniProtKB-UniRule"/>
</dbReference>
<organism evidence="4 5">
    <name type="scientific">Chitinilyticum piscinae</name>
    <dbReference type="NCBI Taxonomy" id="2866724"/>
    <lineage>
        <taxon>Bacteria</taxon>
        <taxon>Pseudomonadati</taxon>
        <taxon>Pseudomonadota</taxon>
        <taxon>Betaproteobacteria</taxon>
        <taxon>Neisseriales</taxon>
        <taxon>Chitinibacteraceae</taxon>
        <taxon>Chitinilyticum</taxon>
    </lineage>
</organism>
<feature type="short sequence motif" description="GXSXG" evidence="2">
    <location>
        <begin position="46"/>
        <end position="50"/>
    </location>
</feature>
<feature type="active site" description="Proton acceptor" evidence="2">
    <location>
        <position position="209"/>
    </location>
</feature>
<keyword evidence="5" id="KW-1185">Reference proteome</keyword>
<dbReference type="GO" id="GO:0016042">
    <property type="term" value="P:lipid catabolic process"/>
    <property type="evidence" value="ECO:0007669"/>
    <property type="project" value="UniProtKB-UniRule"/>
</dbReference>
<dbReference type="SUPFAM" id="SSF52151">
    <property type="entry name" value="FabD/lysophospholipase-like"/>
    <property type="match status" value="1"/>
</dbReference>